<evidence type="ECO:0000256" key="1">
    <source>
        <dbReference type="ARBA" id="ARBA00004976"/>
    </source>
</evidence>
<dbReference type="KEGG" id="saca:FFV09_13705"/>
<dbReference type="EMBL" id="CP041217">
    <property type="protein sequence ID" value="QDH21808.1"/>
    <property type="molecule type" value="Genomic_DNA"/>
</dbReference>
<reference evidence="4 5" key="1">
    <citation type="submission" date="2019-06" db="EMBL/GenBank/DDBJ databases">
        <title>Saccharibacillus brassicae sp. nov., an endophytic bacterium isolated from Chinese cabbage seeds (Brassica pekinensis).</title>
        <authorList>
            <person name="Jiang L."/>
            <person name="Lee J."/>
            <person name="Kim S.W."/>
        </authorList>
    </citation>
    <scope>NUCLEOTIDE SEQUENCE [LARGE SCALE GENOMIC DNA]</scope>
    <source>
        <strain evidence="5">KCTC 43072 / ATSA2</strain>
    </source>
</reference>
<dbReference type="Proteomes" id="UP000316968">
    <property type="component" value="Chromosome"/>
</dbReference>
<dbReference type="Gene3D" id="1.10.287.860">
    <property type="entry name" value="Nucleotidyltransferase"/>
    <property type="match status" value="1"/>
</dbReference>
<feature type="domain" description="RelA/SpoT" evidence="3">
    <location>
        <begin position="155"/>
        <end position="278"/>
    </location>
</feature>
<accession>A0A4Y6UZ51</accession>
<evidence type="ECO:0000313" key="4">
    <source>
        <dbReference type="EMBL" id="QDH21808.1"/>
    </source>
</evidence>
<comment type="pathway">
    <text evidence="1">Purine metabolism; ppGpp biosynthesis; ppGpp from GTP: step 1/2.</text>
</comment>
<name>A0A4Y6UZ51_SACBS</name>
<proteinExistence type="predicted"/>
<evidence type="ECO:0000256" key="2">
    <source>
        <dbReference type="SAM" id="MobiDB-lite"/>
    </source>
</evidence>
<dbReference type="GO" id="GO:0015970">
    <property type="term" value="P:guanosine tetraphosphate biosynthetic process"/>
    <property type="evidence" value="ECO:0007669"/>
    <property type="project" value="UniProtKB-UniPathway"/>
</dbReference>
<evidence type="ECO:0000259" key="3">
    <source>
        <dbReference type="SMART" id="SM00954"/>
    </source>
</evidence>
<dbReference type="Pfam" id="PF04607">
    <property type="entry name" value="RelA_SpoT"/>
    <property type="match status" value="1"/>
</dbReference>
<evidence type="ECO:0000313" key="5">
    <source>
        <dbReference type="Proteomes" id="UP000316968"/>
    </source>
</evidence>
<dbReference type="InterPro" id="IPR007685">
    <property type="entry name" value="RelA_SpoT"/>
</dbReference>
<dbReference type="SUPFAM" id="SSF81301">
    <property type="entry name" value="Nucleotidyltransferase"/>
    <property type="match status" value="1"/>
</dbReference>
<dbReference type="PANTHER" id="PTHR47837:SF2">
    <property type="entry name" value="GTP PYROPHOSPHOKINASE YWAC"/>
    <property type="match status" value="1"/>
</dbReference>
<dbReference type="OrthoDB" id="9789634at2"/>
<organism evidence="4 5">
    <name type="scientific">Saccharibacillus brassicae</name>
    <dbReference type="NCBI Taxonomy" id="2583377"/>
    <lineage>
        <taxon>Bacteria</taxon>
        <taxon>Bacillati</taxon>
        <taxon>Bacillota</taxon>
        <taxon>Bacilli</taxon>
        <taxon>Bacillales</taxon>
        <taxon>Paenibacillaceae</taxon>
        <taxon>Saccharibacillus</taxon>
    </lineage>
</organism>
<gene>
    <name evidence="4" type="ORF">FFV09_13705</name>
</gene>
<dbReference type="SMART" id="SM00954">
    <property type="entry name" value="RelA_SpoT"/>
    <property type="match status" value="1"/>
</dbReference>
<dbReference type="CDD" id="cd05399">
    <property type="entry name" value="NT_Rel-Spo_like"/>
    <property type="match status" value="1"/>
</dbReference>
<keyword evidence="5" id="KW-1185">Reference proteome</keyword>
<dbReference type="InterPro" id="IPR043519">
    <property type="entry name" value="NT_sf"/>
</dbReference>
<dbReference type="AlphaFoldDB" id="A0A4Y6UZ51"/>
<feature type="region of interest" description="Disordered" evidence="2">
    <location>
        <begin position="321"/>
        <end position="360"/>
    </location>
</feature>
<protein>
    <recommendedName>
        <fullName evidence="3">RelA/SpoT domain-containing protein</fullName>
    </recommendedName>
</protein>
<sequence length="360" mass="41010">MRKSPIARRSVPARTKDSRPRHCGYKIRRKGAWTFPLQSRKIKHWALGRPLPQSSFLCLSVYNRCADPTIEAHNQEKIILNTTTPFTIAPEDSEREALKRAACPEGDDVLFPAGAWVRPPDLYRLALEELEAEIEAIRREWKSDEGFSPIEHIKTRVKEPDSILGKLSRLGLEPSADHAADFIYDIAGMRIVFPFVTDIYLLLERIGRHQGLRILQIKDYIMNPKSNGYRSLHVLLSVPVIFEERLCRVRVEVQMRTLAMDFWASLEHILLYKYDRRVPDHLERELSSAAGAAGELDRKMLTLRSEVMSLSEEDALAGSDLEEVSRGYGQHPNAGSSPTPSPVRSERERRQGSVSKNAFD</sequence>
<dbReference type="UniPathway" id="UPA00908">
    <property type="reaction ID" value="UER00884"/>
</dbReference>
<dbReference type="Gene3D" id="3.30.460.10">
    <property type="entry name" value="Beta Polymerase, domain 2"/>
    <property type="match status" value="1"/>
</dbReference>
<feature type="region of interest" description="Disordered" evidence="2">
    <location>
        <begin position="1"/>
        <end position="20"/>
    </location>
</feature>
<dbReference type="PANTHER" id="PTHR47837">
    <property type="entry name" value="GTP PYROPHOSPHOKINASE YJBM"/>
    <property type="match status" value="1"/>
</dbReference>
<dbReference type="InterPro" id="IPR052366">
    <property type="entry name" value="GTP_Pyrophosphokinase"/>
</dbReference>